<protein>
    <submittedName>
        <fullName evidence="4">GNAT family N-acetyltransferase</fullName>
    </submittedName>
</protein>
<dbReference type="Gene3D" id="3.40.630.30">
    <property type="match status" value="1"/>
</dbReference>
<dbReference type="Proteomes" id="UP000326464">
    <property type="component" value="Unassembled WGS sequence"/>
</dbReference>
<evidence type="ECO:0000256" key="2">
    <source>
        <dbReference type="ARBA" id="ARBA00023315"/>
    </source>
</evidence>
<name>A0A7X1NPS3_9MICC</name>
<comment type="caution">
    <text evidence="4">The sequence shown here is derived from an EMBL/GenBank/DDBJ whole genome shotgun (WGS) entry which is preliminary data.</text>
</comment>
<evidence type="ECO:0000313" key="4">
    <source>
        <dbReference type="EMBL" id="MPY10698.1"/>
    </source>
</evidence>
<evidence type="ECO:0000256" key="1">
    <source>
        <dbReference type="ARBA" id="ARBA00022679"/>
    </source>
</evidence>
<dbReference type="InterPro" id="IPR000182">
    <property type="entry name" value="GNAT_dom"/>
</dbReference>
<organism evidence="4 5">
    <name type="scientific">Arthrobacter bussei</name>
    <dbReference type="NCBI Taxonomy" id="2594179"/>
    <lineage>
        <taxon>Bacteria</taxon>
        <taxon>Bacillati</taxon>
        <taxon>Actinomycetota</taxon>
        <taxon>Actinomycetes</taxon>
        <taxon>Micrococcales</taxon>
        <taxon>Micrococcaceae</taxon>
        <taxon>Arthrobacter</taxon>
    </lineage>
</organism>
<evidence type="ECO:0000259" key="3">
    <source>
        <dbReference type="PROSITE" id="PS51186"/>
    </source>
</evidence>
<feature type="domain" description="N-acetyltransferase" evidence="3">
    <location>
        <begin position="156"/>
        <end position="301"/>
    </location>
</feature>
<dbReference type="EMBL" id="VJXX01000002">
    <property type="protein sequence ID" value="MPY10698.1"/>
    <property type="molecule type" value="Genomic_DNA"/>
</dbReference>
<accession>A0A7X1NPS3</accession>
<dbReference type="PANTHER" id="PTHR43420">
    <property type="entry name" value="ACETYLTRANSFERASE"/>
    <property type="match status" value="1"/>
</dbReference>
<dbReference type="OrthoDB" id="4792644at2"/>
<dbReference type="RefSeq" id="WP_152814246.1">
    <property type="nucleotide sequence ID" value="NZ_VJXX01000002.1"/>
</dbReference>
<dbReference type="PANTHER" id="PTHR43420:SF12">
    <property type="entry name" value="N-ACETYLTRANSFERASE DOMAIN-CONTAINING PROTEIN"/>
    <property type="match status" value="1"/>
</dbReference>
<keyword evidence="2" id="KW-0012">Acyltransferase</keyword>
<dbReference type="InterPro" id="IPR016181">
    <property type="entry name" value="Acyl_CoA_acyltransferase"/>
</dbReference>
<dbReference type="Pfam" id="PF00583">
    <property type="entry name" value="Acetyltransf_1"/>
    <property type="match status" value="1"/>
</dbReference>
<keyword evidence="5" id="KW-1185">Reference proteome</keyword>
<dbReference type="SUPFAM" id="SSF55729">
    <property type="entry name" value="Acyl-CoA N-acyltransferases (Nat)"/>
    <property type="match status" value="1"/>
</dbReference>
<dbReference type="GO" id="GO:0016747">
    <property type="term" value="F:acyltransferase activity, transferring groups other than amino-acyl groups"/>
    <property type="evidence" value="ECO:0007669"/>
    <property type="project" value="InterPro"/>
</dbReference>
<dbReference type="AlphaFoldDB" id="A0A7X1NPS3"/>
<dbReference type="InterPro" id="IPR050680">
    <property type="entry name" value="YpeA/RimI_acetyltransf"/>
</dbReference>
<evidence type="ECO:0000313" key="5">
    <source>
        <dbReference type="Proteomes" id="UP000326464"/>
    </source>
</evidence>
<proteinExistence type="predicted"/>
<dbReference type="PROSITE" id="PS51186">
    <property type="entry name" value="GNAT"/>
    <property type="match status" value="1"/>
</dbReference>
<sequence>MDVEVRKPQVDELDRILRVLNEWQDDSGPLHLHPGDLGWYSLRGATATAAATRVWSRGDTALAIALIDGPQLLRFAIDPALHGDETLARRIATDVGEPIKGVLDPGSATIEARGALALSEQLAIAGWLPDEAWTPLRLDLAEPVADLQGLVDVADVRVETVEPGRTDEWVAVHWSAFRGTPMPDERLRSFVAGWRAAAEGPFLDSGRILSLYNDGNVVAVAAVWSAGAGRPGLIEPMGVHQDHRGHGYGTMMTRAAATALREMGSSSATVCAESSNVGALSTYLSAGFLAYPEVTDWRRDS</sequence>
<gene>
    <name evidence="4" type="ORF">FNH21_08195</name>
</gene>
<keyword evidence="1 4" id="KW-0808">Transferase</keyword>
<reference evidence="5" key="1">
    <citation type="submission" date="2019-07" db="EMBL/GenBank/DDBJ databases">
        <title>Arthrobacter KR32 sp. nov., isolated from mountain cheese made of cows milk.</title>
        <authorList>
            <person name="Flegler A."/>
        </authorList>
    </citation>
    <scope>NUCLEOTIDE SEQUENCE [LARGE SCALE GENOMIC DNA]</scope>
    <source>
        <strain evidence="5">KR32</strain>
    </source>
</reference>
<dbReference type="CDD" id="cd04301">
    <property type="entry name" value="NAT_SF"/>
    <property type="match status" value="1"/>
</dbReference>